<name>A0ABR7YAH6_9SPHI</name>
<dbReference type="RefSeq" id="WP_190301257.1">
    <property type="nucleotide sequence ID" value="NZ_JACOIJ010000002.1"/>
</dbReference>
<organism evidence="1 2">
    <name type="scientific">Sphingobacterium litopenaei</name>
    <dbReference type="NCBI Taxonomy" id="2763500"/>
    <lineage>
        <taxon>Bacteria</taxon>
        <taxon>Pseudomonadati</taxon>
        <taxon>Bacteroidota</taxon>
        <taxon>Sphingobacteriia</taxon>
        <taxon>Sphingobacteriales</taxon>
        <taxon>Sphingobacteriaceae</taxon>
        <taxon>Sphingobacterium</taxon>
    </lineage>
</organism>
<dbReference type="EMBL" id="JACOIJ010000002">
    <property type="protein sequence ID" value="MBD1428312.1"/>
    <property type="molecule type" value="Genomic_DNA"/>
</dbReference>
<protein>
    <recommendedName>
        <fullName evidence="3">Outer membrane protein beta-barrel domain-containing protein</fullName>
    </recommendedName>
</protein>
<gene>
    <name evidence="1" type="ORF">H8B04_01815</name>
</gene>
<accession>A0ABR7YAH6</accession>
<proteinExistence type="predicted"/>
<sequence>MRISLYLILILMGISSGYGQTKKYLTQLEGGILTYGVATKELGYSFRGISSYDISPSAYFGIGSGYEQYMFNEVDDKTFKLIPIFIQAKYILKPEKRTSLFGAFDLGYGINLNKKEVSNLSKISYEGGVLASPQLGIHWKSKRNKEYFSLAIGYKYQVLKEDNYYNYRWTEDSPVLWNADNSLLQGYDNYSYDKYHMHRLSVMLGFGF</sequence>
<keyword evidence="2" id="KW-1185">Reference proteome</keyword>
<evidence type="ECO:0008006" key="3">
    <source>
        <dbReference type="Google" id="ProtNLM"/>
    </source>
</evidence>
<evidence type="ECO:0000313" key="2">
    <source>
        <dbReference type="Proteomes" id="UP000651271"/>
    </source>
</evidence>
<evidence type="ECO:0000313" key="1">
    <source>
        <dbReference type="EMBL" id="MBD1428312.1"/>
    </source>
</evidence>
<comment type="caution">
    <text evidence="1">The sequence shown here is derived from an EMBL/GenBank/DDBJ whole genome shotgun (WGS) entry which is preliminary data.</text>
</comment>
<dbReference type="Proteomes" id="UP000651271">
    <property type="component" value="Unassembled WGS sequence"/>
</dbReference>
<reference evidence="1 2" key="1">
    <citation type="submission" date="2020-08" db="EMBL/GenBank/DDBJ databases">
        <title>Sphingobacterium sp. DN04309 isolated from aquaculture water.</title>
        <authorList>
            <person name="Zhang M."/>
        </authorList>
    </citation>
    <scope>NUCLEOTIDE SEQUENCE [LARGE SCALE GENOMIC DNA]</scope>
    <source>
        <strain evidence="1 2">DN04309</strain>
    </source>
</reference>